<feature type="domain" description="PEP-utilising enzyme mobile" evidence="19">
    <location>
        <begin position="505"/>
        <end position="575"/>
    </location>
</feature>
<dbReference type="InterPro" id="IPR015813">
    <property type="entry name" value="Pyrv/PenolPyrv_kinase-like_dom"/>
</dbReference>
<keyword evidence="8" id="KW-0479">Metal-binding</keyword>
<evidence type="ECO:0000256" key="3">
    <source>
        <dbReference type="ARBA" id="ARBA00004997"/>
    </source>
</evidence>
<keyword evidence="11" id="KW-0067">ATP-binding</keyword>
<keyword evidence="10 17" id="KW-0418">Kinase</keyword>
<accession>A0A2M7FYD2</accession>
<evidence type="ECO:0000256" key="16">
    <source>
        <dbReference type="NCBIfam" id="TIGR01064"/>
    </source>
</evidence>
<dbReference type="GO" id="GO:0030955">
    <property type="term" value="F:potassium ion binding"/>
    <property type="evidence" value="ECO:0007669"/>
    <property type="project" value="UniProtKB-UniRule"/>
</dbReference>
<evidence type="ECO:0000256" key="2">
    <source>
        <dbReference type="ARBA" id="ARBA00001958"/>
    </source>
</evidence>
<dbReference type="InterPro" id="IPR008279">
    <property type="entry name" value="PEP-util_enz_mobile_dom"/>
</dbReference>
<organism evidence="21 22">
    <name type="scientific">bacterium (Candidatus Blackallbacteria) CG17_big_fil_post_rev_8_21_14_2_50_48_46</name>
    <dbReference type="NCBI Taxonomy" id="2014261"/>
    <lineage>
        <taxon>Bacteria</taxon>
        <taxon>Candidatus Blackallbacteria</taxon>
    </lineage>
</organism>
<dbReference type="InterPro" id="IPR040442">
    <property type="entry name" value="Pyrv_kinase-like_dom_sf"/>
</dbReference>
<evidence type="ECO:0000259" key="20">
    <source>
        <dbReference type="Pfam" id="PF02887"/>
    </source>
</evidence>
<dbReference type="InterPro" id="IPR036637">
    <property type="entry name" value="Phosphohistidine_dom_sf"/>
</dbReference>
<dbReference type="GO" id="GO:0004743">
    <property type="term" value="F:pyruvate kinase activity"/>
    <property type="evidence" value="ECO:0007669"/>
    <property type="project" value="UniProtKB-UniRule"/>
</dbReference>
<proteinExistence type="inferred from homology"/>
<evidence type="ECO:0000259" key="19">
    <source>
        <dbReference type="Pfam" id="PF00391"/>
    </source>
</evidence>
<dbReference type="Gene3D" id="2.40.33.10">
    <property type="entry name" value="PK beta-barrel domain-like"/>
    <property type="match status" value="1"/>
</dbReference>
<protein>
    <recommendedName>
        <fullName evidence="6 16">Pyruvate kinase</fullName>
        <ecNumber evidence="6 16">2.7.1.40</ecNumber>
    </recommendedName>
</protein>
<evidence type="ECO:0000256" key="9">
    <source>
        <dbReference type="ARBA" id="ARBA00022741"/>
    </source>
</evidence>
<dbReference type="PANTHER" id="PTHR11817">
    <property type="entry name" value="PYRUVATE KINASE"/>
    <property type="match status" value="1"/>
</dbReference>
<evidence type="ECO:0000256" key="5">
    <source>
        <dbReference type="ARBA" id="ARBA00008663"/>
    </source>
</evidence>
<feature type="domain" description="Pyruvate kinase C-terminal" evidence="20">
    <location>
        <begin position="358"/>
        <end position="469"/>
    </location>
</feature>
<dbReference type="NCBIfam" id="NF004491">
    <property type="entry name" value="PRK05826.1"/>
    <property type="match status" value="1"/>
</dbReference>
<dbReference type="EC" id="2.7.1.40" evidence="6 16"/>
<evidence type="ECO:0000256" key="10">
    <source>
        <dbReference type="ARBA" id="ARBA00022777"/>
    </source>
</evidence>
<dbReference type="Pfam" id="PF02887">
    <property type="entry name" value="PK_C"/>
    <property type="match status" value="1"/>
</dbReference>
<feature type="domain" description="Pyruvate kinase barrel" evidence="18">
    <location>
        <begin position="5"/>
        <end position="325"/>
    </location>
</feature>
<evidence type="ECO:0000259" key="18">
    <source>
        <dbReference type="Pfam" id="PF00224"/>
    </source>
</evidence>
<dbReference type="SUPFAM" id="SSF52935">
    <property type="entry name" value="PK C-terminal domain-like"/>
    <property type="match status" value="1"/>
</dbReference>
<dbReference type="InterPro" id="IPR011037">
    <property type="entry name" value="Pyrv_Knase-like_insert_dom_sf"/>
</dbReference>
<dbReference type="PROSITE" id="PS00110">
    <property type="entry name" value="PYRUVATE_KINASE"/>
    <property type="match status" value="1"/>
</dbReference>
<evidence type="ECO:0000313" key="22">
    <source>
        <dbReference type="Proteomes" id="UP000231019"/>
    </source>
</evidence>
<dbReference type="InterPro" id="IPR036918">
    <property type="entry name" value="Pyrv_Knase_C_sf"/>
</dbReference>
<dbReference type="UniPathway" id="UPA00109">
    <property type="reaction ID" value="UER00188"/>
</dbReference>
<comment type="caution">
    <text evidence="21">The sequence shown here is derived from an EMBL/GenBank/DDBJ whole genome shotgun (WGS) entry which is preliminary data.</text>
</comment>
<dbReference type="SUPFAM" id="SSF52009">
    <property type="entry name" value="Phosphohistidine domain"/>
    <property type="match status" value="1"/>
</dbReference>
<keyword evidence="14 17" id="KW-0324">Glycolysis</keyword>
<dbReference type="NCBIfam" id="TIGR01064">
    <property type="entry name" value="pyruv_kin"/>
    <property type="match status" value="1"/>
</dbReference>
<comment type="catalytic activity">
    <reaction evidence="17">
        <text>pyruvate + ATP = phosphoenolpyruvate + ADP + H(+)</text>
        <dbReference type="Rhea" id="RHEA:18157"/>
        <dbReference type="ChEBI" id="CHEBI:15361"/>
        <dbReference type="ChEBI" id="CHEBI:15378"/>
        <dbReference type="ChEBI" id="CHEBI:30616"/>
        <dbReference type="ChEBI" id="CHEBI:58702"/>
        <dbReference type="ChEBI" id="CHEBI:456216"/>
        <dbReference type="EC" id="2.7.1.40"/>
    </reaction>
</comment>
<dbReference type="Gene3D" id="3.50.30.10">
    <property type="entry name" value="Phosphohistidine domain"/>
    <property type="match status" value="1"/>
</dbReference>
<comment type="cofactor">
    <cofactor evidence="2">
        <name>K(+)</name>
        <dbReference type="ChEBI" id="CHEBI:29103"/>
    </cofactor>
</comment>
<dbReference type="GO" id="GO:0005524">
    <property type="term" value="F:ATP binding"/>
    <property type="evidence" value="ECO:0007669"/>
    <property type="project" value="UniProtKB-KW"/>
</dbReference>
<evidence type="ECO:0000256" key="6">
    <source>
        <dbReference type="ARBA" id="ARBA00012142"/>
    </source>
</evidence>
<dbReference type="GO" id="GO:0016301">
    <property type="term" value="F:kinase activity"/>
    <property type="evidence" value="ECO:0007669"/>
    <property type="project" value="UniProtKB-KW"/>
</dbReference>
<evidence type="ECO:0000256" key="8">
    <source>
        <dbReference type="ARBA" id="ARBA00022723"/>
    </source>
</evidence>
<dbReference type="Pfam" id="PF00391">
    <property type="entry name" value="PEP-utilizers"/>
    <property type="match status" value="1"/>
</dbReference>
<evidence type="ECO:0000256" key="14">
    <source>
        <dbReference type="ARBA" id="ARBA00023152"/>
    </source>
</evidence>
<dbReference type="FunFam" id="3.20.20.60:FF:000025">
    <property type="entry name" value="Pyruvate kinase"/>
    <property type="match status" value="1"/>
</dbReference>
<dbReference type="SUPFAM" id="SSF51621">
    <property type="entry name" value="Phosphoenolpyruvate/pyruvate domain"/>
    <property type="match status" value="1"/>
</dbReference>
<dbReference type="InterPro" id="IPR015806">
    <property type="entry name" value="Pyrv_Knase_insert_dom_sf"/>
</dbReference>
<comment type="cofactor">
    <cofactor evidence="1">
        <name>Mg(2+)</name>
        <dbReference type="ChEBI" id="CHEBI:18420"/>
    </cofactor>
</comment>
<dbReference type="InterPro" id="IPR018209">
    <property type="entry name" value="Pyrv_Knase_AS"/>
</dbReference>
<sequence length="585" mass="63122">MKNFRKTKIVATLGPATANPDMIEALIRQGVNVFRLNFSHGSHEDHLVTLNTIRSISQEKELNVAVLQDLQGPKIRIGEVENGEVELIDGSLFCITTETCVATAERASVSYPYLMEDIEVGSRVLIDDGHMELKVEEKTEQELVCRVVHGGPLRPKKGVNFPDAALQIAALSEKDKRDLAFAVQHKVDFIAVSFVQRPADVMEAKDYLTSKGAYIPVIAKIERQEAINNIEAIIDIADGVMVARGDLGVEIPTEDVPLAQKKIIRLSNRAGKPVITATQMLDSMIHSPRPTRAEASDVANAILDGTDAVMLSNETATGRFPLEAVETMHNIALTIEAEMARNASRRLPNQPAQNIAAAVGTAACQMAHHLHATAIITATLGGSITRQVAKHRPSMVVIAATPHQKTCREMNLLWGTYPILITPSEDTDTLMRTILDQAIQHELVSQGDTVIMTAGIPAGQPGSTNMVKVETVTKVLANGMGLGHKIVSGRAVLAHTAEEAMSKVQEGDILITTMTTRDYMPLMDRISGIITSEGGLTSHAAIVGMSLGIPVLLGVANAFEIIREEGQITIDPNQGLIFTGIPNIT</sequence>
<dbReference type="Gene3D" id="3.40.1380.20">
    <property type="entry name" value="Pyruvate kinase, C-terminal domain"/>
    <property type="match status" value="1"/>
</dbReference>
<dbReference type="Gene3D" id="3.20.20.60">
    <property type="entry name" value="Phosphoenolpyruvate-binding domains"/>
    <property type="match status" value="1"/>
</dbReference>
<dbReference type="InterPro" id="IPR015795">
    <property type="entry name" value="Pyrv_Knase_C"/>
</dbReference>
<evidence type="ECO:0000256" key="7">
    <source>
        <dbReference type="ARBA" id="ARBA00022679"/>
    </source>
</evidence>
<evidence type="ECO:0000256" key="4">
    <source>
        <dbReference type="ARBA" id="ARBA00006237"/>
    </source>
</evidence>
<keyword evidence="13" id="KW-0630">Potassium</keyword>
<evidence type="ECO:0000256" key="13">
    <source>
        <dbReference type="ARBA" id="ARBA00022958"/>
    </source>
</evidence>
<dbReference type="Pfam" id="PF00224">
    <property type="entry name" value="PK"/>
    <property type="match status" value="1"/>
</dbReference>
<keyword evidence="9" id="KW-0547">Nucleotide-binding</keyword>
<evidence type="ECO:0000256" key="11">
    <source>
        <dbReference type="ARBA" id="ARBA00022840"/>
    </source>
</evidence>
<dbReference type="AlphaFoldDB" id="A0A2M7FYD2"/>
<keyword evidence="12 17" id="KW-0460">Magnesium</keyword>
<keyword evidence="15 21" id="KW-0670">Pyruvate</keyword>
<comment type="similarity">
    <text evidence="4">In the C-terminal section; belongs to the PEP-utilizing enzyme family.</text>
</comment>
<evidence type="ECO:0000256" key="17">
    <source>
        <dbReference type="RuleBase" id="RU000504"/>
    </source>
</evidence>
<keyword evidence="7 17" id="KW-0808">Transferase</keyword>
<dbReference type="InterPro" id="IPR015793">
    <property type="entry name" value="Pyrv_Knase_brl"/>
</dbReference>
<dbReference type="NCBIfam" id="NF004978">
    <property type="entry name" value="PRK06354.1"/>
    <property type="match status" value="1"/>
</dbReference>
<comment type="pathway">
    <text evidence="3 17">Carbohydrate degradation; glycolysis; pyruvate from D-glyceraldehyde 3-phosphate: step 5/5.</text>
</comment>
<dbReference type="PRINTS" id="PR01050">
    <property type="entry name" value="PYRUVTKNASE"/>
</dbReference>
<evidence type="ECO:0000313" key="21">
    <source>
        <dbReference type="EMBL" id="PIW14337.1"/>
    </source>
</evidence>
<evidence type="ECO:0000256" key="12">
    <source>
        <dbReference type="ARBA" id="ARBA00022842"/>
    </source>
</evidence>
<name>A0A2M7FYD2_9BACT</name>
<comment type="similarity">
    <text evidence="5 17">Belongs to the pyruvate kinase family.</text>
</comment>
<dbReference type="EMBL" id="PFFQ01000061">
    <property type="protein sequence ID" value="PIW14337.1"/>
    <property type="molecule type" value="Genomic_DNA"/>
</dbReference>
<evidence type="ECO:0000256" key="15">
    <source>
        <dbReference type="ARBA" id="ARBA00023317"/>
    </source>
</evidence>
<reference evidence="21 22" key="1">
    <citation type="submission" date="2017-09" db="EMBL/GenBank/DDBJ databases">
        <title>Depth-based differentiation of microbial function through sediment-hosted aquifers and enrichment of novel symbionts in the deep terrestrial subsurface.</title>
        <authorList>
            <person name="Probst A.J."/>
            <person name="Ladd B."/>
            <person name="Jarett J.K."/>
            <person name="Geller-Mcgrath D.E."/>
            <person name="Sieber C.M."/>
            <person name="Emerson J.B."/>
            <person name="Anantharaman K."/>
            <person name="Thomas B.C."/>
            <person name="Malmstrom R."/>
            <person name="Stieglmeier M."/>
            <person name="Klingl A."/>
            <person name="Woyke T."/>
            <person name="Ryan C.M."/>
            <person name="Banfield J.F."/>
        </authorList>
    </citation>
    <scope>NUCLEOTIDE SEQUENCE [LARGE SCALE GENOMIC DNA]</scope>
    <source>
        <strain evidence="21">CG17_big_fil_post_rev_8_21_14_2_50_48_46</strain>
    </source>
</reference>
<dbReference type="SUPFAM" id="SSF50800">
    <property type="entry name" value="PK beta-barrel domain-like"/>
    <property type="match status" value="1"/>
</dbReference>
<dbReference type="Proteomes" id="UP000231019">
    <property type="component" value="Unassembled WGS sequence"/>
</dbReference>
<dbReference type="GO" id="GO:0000287">
    <property type="term" value="F:magnesium ion binding"/>
    <property type="evidence" value="ECO:0007669"/>
    <property type="project" value="UniProtKB-UniRule"/>
</dbReference>
<gene>
    <name evidence="21" type="primary">pyk</name>
    <name evidence="21" type="ORF">COW36_22250</name>
</gene>
<evidence type="ECO:0000256" key="1">
    <source>
        <dbReference type="ARBA" id="ARBA00001946"/>
    </source>
</evidence>
<dbReference type="FunFam" id="2.40.33.10:FF:000001">
    <property type="entry name" value="Pyruvate kinase"/>
    <property type="match status" value="1"/>
</dbReference>
<dbReference type="InterPro" id="IPR001697">
    <property type="entry name" value="Pyr_Knase"/>
</dbReference>